<keyword evidence="11" id="KW-0325">Glycoprotein</keyword>
<evidence type="ECO:0000313" key="24">
    <source>
        <dbReference type="Proteomes" id="UP000261360"/>
    </source>
</evidence>
<dbReference type="InterPro" id="IPR036734">
    <property type="entry name" value="Neur_chan_lig-bd_sf"/>
</dbReference>
<evidence type="ECO:0000256" key="13">
    <source>
        <dbReference type="ARBA" id="ARBA00023286"/>
    </source>
</evidence>
<evidence type="ECO:0000259" key="21">
    <source>
        <dbReference type="Pfam" id="PF02931"/>
    </source>
</evidence>
<evidence type="ECO:0000256" key="7">
    <source>
        <dbReference type="ARBA" id="ARBA00023065"/>
    </source>
</evidence>
<dbReference type="GO" id="GO:0005230">
    <property type="term" value="F:extracellular ligand-gated monoatomic ion channel activity"/>
    <property type="evidence" value="ECO:0007669"/>
    <property type="project" value="InterPro"/>
</dbReference>
<keyword evidence="2" id="KW-1003">Cell membrane</keyword>
<dbReference type="Gene3D" id="2.70.170.10">
    <property type="entry name" value="Neurotransmitter-gated ion-channel ligand-binding domain"/>
    <property type="match status" value="1"/>
</dbReference>
<feature type="transmembrane region" description="Helical" evidence="20">
    <location>
        <begin position="260"/>
        <end position="279"/>
    </location>
</feature>
<keyword evidence="24" id="KW-1185">Reference proteome</keyword>
<keyword evidence="5 20" id="KW-1133">Transmembrane helix</keyword>
<dbReference type="InterPro" id="IPR006201">
    <property type="entry name" value="Neur_channel"/>
</dbReference>
<keyword evidence="12" id="KW-0628">Postsynaptic cell membrane</keyword>
<feature type="transmembrane region" description="Helical" evidence="20">
    <location>
        <begin position="321"/>
        <end position="346"/>
    </location>
</feature>
<comment type="catalytic activity">
    <reaction evidence="17">
        <text>Na(+)(in) = Na(+)(out)</text>
        <dbReference type="Rhea" id="RHEA:34963"/>
        <dbReference type="ChEBI" id="CHEBI:29101"/>
    </reaction>
</comment>
<evidence type="ECO:0000256" key="18">
    <source>
        <dbReference type="ARBA" id="ARBA00036634"/>
    </source>
</evidence>
<proteinExistence type="inferred from homology"/>
<dbReference type="Pfam" id="PF02932">
    <property type="entry name" value="Neur_chan_memb"/>
    <property type="match status" value="1"/>
</dbReference>
<evidence type="ECO:0000256" key="19">
    <source>
        <dbReference type="ARBA" id="ARBA00037540"/>
    </source>
</evidence>
<comment type="similarity">
    <text evidence="20">Belongs to the ligand-gated ion channel (TC 1.A.9) family.</text>
</comment>
<keyword evidence="7 20" id="KW-0406">Ion transport</keyword>
<dbReference type="InterPro" id="IPR006029">
    <property type="entry name" value="Neurotrans-gated_channel_TM"/>
</dbReference>
<keyword evidence="6" id="KW-0770">Synapse</keyword>
<name>A0A3B4YCN9_SERLL</name>
<comment type="catalytic activity">
    <reaction evidence="16">
        <text>K(+)(in) = K(+)(out)</text>
        <dbReference type="Rhea" id="RHEA:29463"/>
        <dbReference type="ChEBI" id="CHEBI:29103"/>
    </reaction>
</comment>
<dbReference type="GeneTree" id="ENSGT00940000163471"/>
<sequence>MGFIGIEMCRFCVVSVSEGCVFLVSKGFFSSFPEGIASSQTSDCSYGGLLNYLNLTSTNNVLEITRPVKNWTTPTLVHLDMLLYGILEVDEKSQTVTSHIWFQMRWQNEFLTWNSSDFCGIDMLTIPRSRLWIPDVTIQEDASDSGSIQNSPLITLIPSGSVLAKGIQRLTFTCQMNLFLFPFDIQHCSITFTSMNYNGETLKLATTTSDTTLTSISERIMITHGEWQLKTIEVFNYTPTQDNKSEIKLVYMIKIMRKPMLYVINLIIPLLYFLVLDLASFFINEARGEKLSFKVTILLSISVLLLILQDMLPSTEVNLPIIATYSVTIFTLVGISVLEAILVSFLMELDDYCGKKTQSSVKTQVEIQLEADYHQEHVEVEEKGQVNPVPLNSQSDHNLLRLILEEVKAARQEAGSQDKDKRKPGRYKRLAEITDSVFFVLYLLTVIIFLIYMYILWCENCIANDNH</sequence>
<evidence type="ECO:0000256" key="16">
    <source>
        <dbReference type="ARBA" id="ARBA00034430"/>
    </source>
</evidence>
<dbReference type="Pfam" id="PF02931">
    <property type="entry name" value="Neur_chan_LBD"/>
    <property type="match status" value="1"/>
</dbReference>
<evidence type="ECO:0000256" key="14">
    <source>
        <dbReference type="ARBA" id="ARBA00023303"/>
    </source>
</evidence>
<evidence type="ECO:0000256" key="3">
    <source>
        <dbReference type="ARBA" id="ARBA00022692"/>
    </source>
</evidence>
<accession>A0A3B4YCN9</accession>
<dbReference type="PROSITE" id="PS00236">
    <property type="entry name" value="NEUROTR_ION_CHANNEL"/>
    <property type="match status" value="1"/>
</dbReference>
<dbReference type="GO" id="GO:0045211">
    <property type="term" value="C:postsynaptic membrane"/>
    <property type="evidence" value="ECO:0007669"/>
    <property type="project" value="UniProtKB-SubCell"/>
</dbReference>
<dbReference type="InterPro" id="IPR036719">
    <property type="entry name" value="Neuro-gated_channel_TM_sf"/>
</dbReference>
<evidence type="ECO:0000256" key="2">
    <source>
        <dbReference type="ARBA" id="ARBA00022475"/>
    </source>
</evidence>
<keyword evidence="14 20" id="KW-0407">Ion channel</keyword>
<dbReference type="PRINTS" id="PR00252">
    <property type="entry name" value="NRIONCHANNEL"/>
</dbReference>
<comment type="subcellular location">
    <subcellularLocation>
        <location evidence="15">Postsynaptic cell membrane</location>
        <topology evidence="15">Multi-pass membrane protein</topology>
    </subcellularLocation>
</comment>
<evidence type="ECO:0000256" key="12">
    <source>
        <dbReference type="ARBA" id="ARBA00023257"/>
    </source>
</evidence>
<evidence type="ECO:0000256" key="15">
    <source>
        <dbReference type="ARBA" id="ARBA00034104"/>
    </source>
</evidence>
<reference evidence="23" key="2">
    <citation type="submission" date="2025-09" db="UniProtKB">
        <authorList>
            <consortium name="Ensembl"/>
        </authorList>
    </citation>
    <scope>IDENTIFICATION</scope>
</reference>
<evidence type="ECO:0000256" key="4">
    <source>
        <dbReference type="ARBA" id="ARBA00022729"/>
    </source>
</evidence>
<keyword evidence="8 20" id="KW-0472">Membrane</keyword>
<dbReference type="GO" id="GO:0004888">
    <property type="term" value="F:transmembrane signaling receptor activity"/>
    <property type="evidence" value="ECO:0007669"/>
    <property type="project" value="InterPro"/>
</dbReference>
<feature type="transmembrane region" description="Helical" evidence="20">
    <location>
        <begin position="436"/>
        <end position="457"/>
    </location>
</feature>
<feature type="transmembrane region" description="Helical" evidence="20">
    <location>
        <begin position="291"/>
        <end position="309"/>
    </location>
</feature>
<dbReference type="SUPFAM" id="SSF90112">
    <property type="entry name" value="Neurotransmitter-gated ion-channel transmembrane pore"/>
    <property type="match status" value="1"/>
</dbReference>
<evidence type="ECO:0000256" key="17">
    <source>
        <dbReference type="ARBA" id="ARBA00036239"/>
    </source>
</evidence>
<feature type="domain" description="Neurotransmitter-gated ion-channel transmembrane" evidence="22">
    <location>
        <begin position="266"/>
        <end position="348"/>
    </location>
</feature>
<dbReference type="InterPro" id="IPR038050">
    <property type="entry name" value="Neuro_actylchol_rec"/>
</dbReference>
<comment type="catalytic activity">
    <reaction evidence="18">
        <text>Ca(2+)(in) = Ca(2+)(out)</text>
        <dbReference type="Rhea" id="RHEA:29671"/>
        <dbReference type="ChEBI" id="CHEBI:29108"/>
    </reaction>
</comment>
<evidence type="ECO:0000256" key="6">
    <source>
        <dbReference type="ARBA" id="ARBA00023018"/>
    </source>
</evidence>
<keyword evidence="10" id="KW-0675">Receptor</keyword>
<evidence type="ECO:0000256" key="9">
    <source>
        <dbReference type="ARBA" id="ARBA00023157"/>
    </source>
</evidence>
<evidence type="ECO:0000259" key="22">
    <source>
        <dbReference type="Pfam" id="PF02932"/>
    </source>
</evidence>
<evidence type="ECO:0000256" key="5">
    <source>
        <dbReference type="ARBA" id="ARBA00022989"/>
    </source>
</evidence>
<feature type="domain" description="Neurotransmitter-gated ion-channel ligand-binding" evidence="21">
    <location>
        <begin position="65"/>
        <end position="259"/>
    </location>
</feature>
<dbReference type="Gene3D" id="1.20.58.390">
    <property type="entry name" value="Neurotransmitter-gated ion-channel transmembrane domain"/>
    <property type="match status" value="1"/>
</dbReference>
<protein>
    <submittedName>
        <fullName evidence="23">5-hydroxytryptamine receptor 3A-like</fullName>
    </submittedName>
</protein>
<organism evidence="23 24">
    <name type="scientific">Seriola lalandi dorsalis</name>
    <dbReference type="NCBI Taxonomy" id="1841481"/>
    <lineage>
        <taxon>Eukaryota</taxon>
        <taxon>Metazoa</taxon>
        <taxon>Chordata</taxon>
        <taxon>Craniata</taxon>
        <taxon>Vertebrata</taxon>
        <taxon>Euteleostomi</taxon>
        <taxon>Actinopterygii</taxon>
        <taxon>Neopterygii</taxon>
        <taxon>Teleostei</taxon>
        <taxon>Neoteleostei</taxon>
        <taxon>Acanthomorphata</taxon>
        <taxon>Carangaria</taxon>
        <taxon>Carangiformes</taxon>
        <taxon>Carangidae</taxon>
        <taxon>Seriola</taxon>
    </lineage>
</organism>
<dbReference type="PANTHER" id="PTHR18945">
    <property type="entry name" value="NEUROTRANSMITTER GATED ION CHANNEL"/>
    <property type="match status" value="1"/>
</dbReference>
<keyword evidence="1 20" id="KW-0813">Transport</keyword>
<comment type="function">
    <text evidence="19">Forms serotonin (5-hydroxytryptamine/5-HT3)-activated cation-selective channel complexes, which when activated cause fast, depolarizing responses in neurons.</text>
</comment>
<dbReference type="Proteomes" id="UP000261360">
    <property type="component" value="Unplaced"/>
</dbReference>
<evidence type="ECO:0000256" key="8">
    <source>
        <dbReference type="ARBA" id="ARBA00023136"/>
    </source>
</evidence>
<keyword evidence="9" id="KW-1015">Disulfide bond</keyword>
<dbReference type="InterPro" id="IPR018000">
    <property type="entry name" value="Neurotransmitter_ion_chnl_CS"/>
</dbReference>
<dbReference type="AlphaFoldDB" id="A0A3B4YCN9"/>
<dbReference type="FunFam" id="2.70.170.10:FF:000017">
    <property type="entry name" value="5-hydroxytryptamine receptor 3A"/>
    <property type="match status" value="1"/>
</dbReference>
<evidence type="ECO:0000256" key="11">
    <source>
        <dbReference type="ARBA" id="ARBA00023180"/>
    </source>
</evidence>
<evidence type="ECO:0000256" key="1">
    <source>
        <dbReference type="ARBA" id="ARBA00022448"/>
    </source>
</evidence>
<reference evidence="23" key="1">
    <citation type="submission" date="2025-08" db="UniProtKB">
        <authorList>
            <consortium name="Ensembl"/>
        </authorList>
    </citation>
    <scope>IDENTIFICATION</scope>
</reference>
<evidence type="ECO:0000256" key="10">
    <source>
        <dbReference type="ARBA" id="ARBA00023170"/>
    </source>
</evidence>
<evidence type="ECO:0000256" key="20">
    <source>
        <dbReference type="RuleBase" id="RU000687"/>
    </source>
</evidence>
<keyword evidence="4" id="KW-0732">Signal</keyword>
<dbReference type="SUPFAM" id="SSF63712">
    <property type="entry name" value="Nicotinic receptor ligand binding domain-like"/>
    <property type="match status" value="1"/>
</dbReference>
<keyword evidence="13" id="KW-1071">Ligand-gated ion channel</keyword>
<keyword evidence="3 20" id="KW-0812">Transmembrane</keyword>
<evidence type="ECO:0000313" key="23">
    <source>
        <dbReference type="Ensembl" id="ENSSLDP00000020824.1"/>
    </source>
</evidence>
<dbReference type="InterPro" id="IPR006202">
    <property type="entry name" value="Neur_chan_lig-bd"/>
</dbReference>
<dbReference type="Ensembl" id="ENSSLDT00000021518.1">
    <property type="protein sequence ID" value="ENSSLDP00000020824.1"/>
    <property type="gene ID" value="ENSSLDG00000016272.1"/>
</dbReference>